<gene>
    <name evidence="1" type="ORF">M0R45_020024</name>
</gene>
<accession>A0AAW1X837</accession>
<dbReference type="Proteomes" id="UP001457282">
    <property type="component" value="Unassembled WGS sequence"/>
</dbReference>
<proteinExistence type="predicted"/>
<dbReference type="EMBL" id="JBEDUW010000004">
    <property type="protein sequence ID" value="KAK9932802.1"/>
    <property type="molecule type" value="Genomic_DNA"/>
</dbReference>
<protein>
    <submittedName>
        <fullName evidence="1">Uncharacterized protein</fullName>
    </submittedName>
</protein>
<keyword evidence="2" id="KW-1185">Reference proteome</keyword>
<evidence type="ECO:0000313" key="2">
    <source>
        <dbReference type="Proteomes" id="UP001457282"/>
    </source>
</evidence>
<reference evidence="1 2" key="1">
    <citation type="journal article" date="2023" name="G3 (Bethesda)">
        <title>A chromosome-length genome assembly and annotation of blackberry (Rubus argutus, cv. 'Hillquist').</title>
        <authorList>
            <person name="Bruna T."/>
            <person name="Aryal R."/>
            <person name="Dudchenko O."/>
            <person name="Sargent D.J."/>
            <person name="Mead D."/>
            <person name="Buti M."/>
            <person name="Cavallini A."/>
            <person name="Hytonen T."/>
            <person name="Andres J."/>
            <person name="Pham M."/>
            <person name="Weisz D."/>
            <person name="Mascagni F."/>
            <person name="Usai G."/>
            <person name="Natali L."/>
            <person name="Bassil N."/>
            <person name="Fernandez G.E."/>
            <person name="Lomsadze A."/>
            <person name="Armour M."/>
            <person name="Olukolu B."/>
            <person name="Poorten T."/>
            <person name="Britton C."/>
            <person name="Davik J."/>
            <person name="Ashrafi H."/>
            <person name="Aiden E.L."/>
            <person name="Borodovsky M."/>
            <person name="Worthington M."/>
        </authorList>
    </citation>
    <scope>NUCLEOTIDE SEQUENCE [LARGE SCALE GENOMIC DNA]</scope>
    <source>
        <strain evidence="1">PI 553951</strain>
    </source>
</reference>
<evidence type="ECO:0000313" key="1">
    <source>
        <dbReference type="EMBL" id="KAK9932802.1"/>
    </source>
</evidence>
<comment type="caution">
    <text evidence="1">The sequence shown here is derived from an EMBL/GenBank/DDBJ whole genome shotgun (WGS) entry which is preliminary data.</text>
</comment>
<name>A0AAW1X837_RUBAR</name>
<dbReference type="AlphaFoldDB" id="A0AAW1X837"/>
<organism evidence="1 2">
    <name type="scientific">Rubus argutus</name>
    <name type="common">Southern blackberry</name>
    <dbReference type="NCBI Taxonomy" id="59490"/>
    <lineage>
        <taxon>Eukaryota</taxon>
        <taxon>Viridiplantae</taxon>
        <taxon>Streptophyta</taxon>
        <taxon>Embryophyta</taxon>
        <taxon>Tracheophyta</taxon>
        <taxon>Spermatophyta</taxon>
        <taxon>Magnoliopsida</taxon>
        <taxon>eudicotyledons</taxon>
        <taxon>Gunneridae</taxon>
        <taxon>Pentapetalae</taxon>
        <taxon>rosids</taxon>
        <taxon>fabids</taxon>
        <taxon>Rosales</taxon>
        <taxon>Rosaceae</taxon>
        <taxon>Rosoideae</taxon>
        <taxon>Rosoideae incertae sedis</taxon>
        <taxon>Rubus</taxon>
    </lineage>
</organism>
<sequence>MKPIAEITEFPVLQSTMLAPPSLLPRPSRQSLPDRSVAIIHAVSSSRRRRRRRISCSASLCRCAVLLPEPKLDVSPATTPIRDAKPLPCC</sequence>